<evidence type="ECO:0000313" key="2">
    <source>
        <dbReference type="EMBL" id="TKA50333.1"/>
    </source>
</evidence>
<feature type="region of interest" description="Disordered" evidence="1">
    <location>
        <begin position="217"/>
        <end position="272"/>
    </location>
</feature>
<sequence length="272" mass="28329">MVNGTGFPNAADSLGSQNSVVLLFTVNAGSDTVVMFRIDKEDPCHPKMIGEPASTLGQFPISVAYSDSLRMLCVLNGGAEAGVACFNADPLNGLKNLGALRSLGNAIHETTPPSGPPGSAAEISFNPESSAVFVSLKGNAGAIPKQPGFILAWPVEHGQIGDESVVSQIADIEMDFGFAFLPGSRIFISDPSYGVSILEVGTDHEIVEEAHIVVNGSPRDSAAGKKENTKPMNRKSSVMSLSGAPHLPSDHLRGKSGSPCASSPSAFLLRDR</sequence>
<evidence type="ECO:0008006" key="4">
    <source>
        <dbReference type="Google" id="ProtNLM"/>
    </source>
</evidence>
<protein>
    <recommendedName>
        <fullName evidence="4">Cleavage/polyadenylation specificity factor A subunit N-terminal domain-containing protein</fullName>
    </recommendedName>
</protein>
<evidence type="ECO:0000256" key="1">
    <source>
        <dbReference type="SAM" id="MobiDB-lite"/>
    </source>
</evidence>
<dbReference type="Proteomes" id="UP000309340">
    <property type="component" value="Unassembled WGS sequence"/>
</dbReference>
<accession>A0A4U0VMA3</accession>
<feature type="compositionally biased region" description="Polar residues" evidence="1">
    <location>
        <begin position="230"/>
        <end position="240"/>
    </location>
</feature>
<organism evidence="2 3">
    <name type="scientific">Friedmanniomyces simplex</name>
    <dbReference type="NCBI Taxonomy" id="329884"/>
    <lineage>
        <taxon>Eukaryota</taxon>
        <taxon>Fungi</taxon>
        <taxon>Dikarya</taxon>
        <taxon>Ascomycota</taxon>
        <taxon>Pezizomycotina</taxon>
        <taxon>Dothideomycetes</taxon>
        <taxon>Dothideomycetidae</taxon>
        <taxon>Mycosphaerellales</taxon>
        <taxon>Teratosphaeriaceae</taxon>
        <taxon>Friedmanniomyces</taxon>
    </lineage>
</organism>
<comment type="caution">
    <text evidence="2">The sequence shown here is derived from an EMBL/GenBank/DDBJ whole genome shotgun (WGS) entry which is preliminary data.</text>
</comment>
<evidence type="ECO:0000313" key="3">
    <source>
        <dbReference type="Proteomes" id="UP000309340"/>
    </source>
</evidence>
<dbReference type="OrthoDB" id="10006285at2759"/>
<dbReference type="EMBL" id="NAJQ01001977">
    <property type="protein sequence ID" value="TKA50333.1"/>
    <property type="molecule type" value="Genomic_DNA"/>
</dbReference>
<dbReference type="AlphaFoldDB" id="A0A4U0VMA3"/>
<keyword evidence="3" id="KW-1185">Reference proteome</keyword>
<dbReference type="Gene3D" id="2.130.10.10">
    <property type="entry name" value="YVTN repeat-like/Quinoprotein amine dehydrogenase"/>
    <property type="match status" value="1"/>
</dbReference>
<reference evidence="2 3" key="1">
    <citation type="submission" date="2017-03" db="EMBL/GenBank/DDBJ databases">
        <title>Genomes of endolithic fungi from Antarctica.</title>
        <authorList>
            <person name="Coleine C."/>
            <person name="Masonjones S."/>
            <person name="Stajich J.E."/>
        </authorList>
    </citation>
    <scope>NUCLEOTIDE SEQUENCE [LARGE SCALE GENOMIC DNA]</scope>
    <source>
        <strain evidence="2 3">CCFEE 5184</strain>
    </source>
</reference>
<proteinExistence type="predicted"/>
<gene>
    <name evidence="2" type="ORF">B0A55_13125</name>
</gene>
<dbReference type="STRING" id="329884.A0A4U0VMA3"/>
<name>A0A4U0VMA3_9PEZI</name>
<dbReference type="InterPro" id="IPR015943">
    <property type="entry name" value="WD40/YVTN_repeat-like_dom_sf"/>
</dbReference>